<sequence length="374" mass="42010">MKKTLILTGMLGLFGNYSYAIPPSFTQYDHNRTHCGTVNSPYGVQEQVCLTSDFLGKAARVNRHSSFWSFLSAEGRSGYNGYKDLQGGWLDLYNQTQDMQGHVMDFNPQGYPPFALQGYNSTLKNGTILGAKFLMTGQQSYFAPNFKENKQYNNISVEKYGFLYANNNLVCDGKVCTNPRVFMENQNLKHINLYANWASLESWGGSVQQSQIVINTVVEILGSKFTFNNNTVWSKAEPLYNKVATPSIKTHTALIDTAQGFLPDLRDRTNGIVQSTLYVKYSPDTVIDGNTFHLTHPQAGTYAIVLDHSPRVKITNNTFNGYQVPILMDEFSSIVDDRGNVIHPNQYTGPVVMQRNGQVVAQSSKSTKKTWFQF</sequence>
<dbReference type="Proteomes" id="UP000242501">
    <property type="component" value="Unassembled WGS sequence"/>
</dbReference>
<dbReference type="AlphaFoldDB" id="A0A1G6JTF3"/>
<keyword evidence="1" id="KW-0732">Signal</keyword>
<organism evidence="2 3">
    <name type="scientific">Acinetobacter boissieri</name>
    <dbReference type="NCBI Taxonomy" id="1219383"/>
    <lineage>
        <taxon>Bacteria</taxon>
        <taxon>Pseudomonadati</taxon>
        <taxon>Pseudomonadota</taxon>
        <taxon>Gammaproteobacteria</taxon>
        <taxon>Moraxellales</taxon>
        <taxon>Moraxellaceae</taxon>
        <taxon>Acinetobacter</taxon>
    </lineage>
</organism>
<dbReference type="RefSeq" id="WP_092749763.1">
    <property type="nucleotide sequence ID" value="NZ_FMYL01000012.1"/>
</dbReference>
<evidence type="ECO:0000256" key="1">
    <source>
        <dbReference type="SAM" id="SignalP"/>
    </source>
</evidence>
<evidence type="ECO:0000313" key="2">
    <source>
        <dbReference type="EMBL" id="SDC21967.1"/>
    </source>
</evidence>
<keyword evidence="3" id="KW-1185">Reference proteome</keyword>
<dbReference type="EMBL" id="FMYL01000012">
    <property type="protein sequence ID" value="SDC21967.1"/>
    <property type="molecule type" value="Genomic_DNA"/>
</dbReference>
<dbReference type="OrthoDB" id="6680128at2"/>
<dbReference type="STRING" id="1219383.SAMN05421733_11261"/>
<feature type="chain" id="PRO_5017253482" evidence="1">
    <location>
        <begin position="21"/>
        <end position="374"/>
    </location>
</feature>
<accession>A0A1G6JTF3</accession>
<evidence type="ECO:0000313" key="3">
    <source>
        <dbReference type="Proteomes" id="UP000242501"/>
    </source>
</evidence>
<name>A0A1G6JTF3_9GAMM</name>
<feature type="signal peptide" evidence="1">
    <location>
        <begin position="1"/>
        <end position="20"/>
    </location>
</feature>
<gene>
    <name evidence="2" type="ORF">SAMN05421733_11261</name>
</gene>
<dbReference type="InterPro" id="IPR011050">
    <property type="entry name" value="Pectin_lyase_fold/virulence"/>
</dbReference>
<proteinExistence type="predicted"/>
<dbReference type="Gene3D" id="2.160.20.10">
    <property type="entry name" value="Single-stranded right-handed beta-helix, Pectin lyase-like"/>
    <property type="match status" value="1"/>
</dbReference>
<dbReference type="SUPFAM" id="SSF51126">
    <property type="entry name" value="Pectin lyase-like"/>
    <property type="match status" value="1"/>
</dbReference>
<dbReference type="InterPro" id="IPR012334">
    <property type="entry name" value="Pectin_lyas_fold"/>
</dbReference>
<protein>
    <submittedName>
        <fullName evidence="2">Uncharacterized protein</fullName>
    </submittedName>
</protein>
<reference evidence="3" key="1">
    <citation type="submission" date="2016-09" db="EMBL/GenBank/DDBJ databases">
        <authorList>
            <person name="Varghese N."/>
            <person name="Submissions S."/>
        </authorList>
    </citation>
    <scope>NUCLEOTIDE SEQUENCE [LARGE SCALE GENOMIC DNA]</scope>
    <source>
        <strain evidence="3">ANC 4422</strain>
    </source>
</reference>